<dbReference type="Gene3D" id="1.10.4030.10">
    <property type="entry name" value="Porin chaperone SurA, peptide-binding domain"/>
    <property type="match status" value="1"/>
</dbReference>
<evidence type="ECO:0000256" key="1">
    <source>
        <dbReference type="ARBA" id="ARBA00000971"/>
    </source>
</evidence>
<evidence type="ECO:0000313" key="7">
    <source>
        <dbReference type="EMBL" id="OEF96846.1"/>
    </source>
</evidence>
<dbReference type="EMBL" id="MIJE01000030">
    <property type="protein sequence ID" value="OEF96846.1"/>
    <property type="molecule type" value="Genomic_DNA"/>
</dbReference>
<keyword evidence="4" id="KW-0697">Rotamase</keyword>
<dbReference type="Proteomes" id="UP000094296">
    <property type="component" value="Unassembled WGS sequence"/>
</dbReference>
<dbReference type="OrthoDB" id="4775280at2"/>
<proteinExistence type="predicted"/>
<evidence type="ECO:0000256" key="3">
    <source>
        <dbReference type="ARBA" id="ARBA00022729"/>
    </source>
</evidence>
<reference evidence="7 8" key="1">
    <citation type="submission" date="2016-09" db="EMBL/GenBank/DDBJ databases">
        <title>Draft genome sequence for the type strain of Desulfuribacillus alkaliarsenatis AHT28, an obligately anaerobic, sulfidogenic bacterium isolated from Russian soda lake sediments.</title>
        <authorList>
            <person name="Abin C.A."/>
            <person name="Hollibaugh J.T."/>
        </authorList>
    </citation>
    <scope>NUCLEOTIDE SEQUENCE [LARGE SCALE GENOMIC DNA]</scope>
    <source>
        <strain evidence="7 8">AHT28</strain>
    </source>
</reference>
<evidence type="ECO:0000256" key="4">
    <source>
        <dbReference type="ARBA" id="ARBA00023110"/>
    </source>
</evidence>
<organism evidence="7 8">
    <name type="scientific">Desulfuribacillus alkaliarsenatis</name>
    <dbReference type="NCBI Taxonomy" id="766136"/>
    <lineage>
        <taxon>Bacteria</taxon>
        <taxon>Bacillati</taxon>
        <taxon>Bacillota</taxon>
        <taxon>Desulfuribacillia</taxon>
        <taxon>Desulfuribacillales</taxon>
        <taxon>Desulfuribacillaceae</taxon>
        <taxon>Desulfuribacillus</taxon>
    </lineage>
</organism>
<dbReference type="PANTHER" id="PTHR47245:SF1">
    <property type="entry name" value="FOLDASE PROTEIN PRSA"/>
    <property type="match status" value="1"/>
</dbReference>
<gene>
    <name evidence="7" type="ORF">BHF68_07240</name>
</gene>
<evidence type="ECO:0000256" key="5">
    <source>
        <dbReference type="ARBA" id="ARBA00023235"/>
    </source>
</evidence>
<keyword evidence="5" id="KW-0413">Isomerase</keyword>
<dbReference type="RefSeq" id="WP_069643429.1">
    <property type="nucleotide sequence ID" value="NZ_MIJE01000030.1"/>
</dbReference>
<dbReference type="AlphaFoldDB" id="A0A1E5G1Z4"/>
<dbReference type="STRING" id="766136.BHF68_07240"/>
<protein>
    <recommendedName>
        <fullName evidence="2">peptidylprolyl isomerase</fullName>
        <ecNumber evidence="2">5.2.1.8</ecNumber>
    </recommendedName>
</protein>
<feature type="signal peptide" evidence="6">
    <location>
        <begin position="1"/>
        <end position="23"/>
    </location>
</feature>
<keyword evidence="3 6" id="KW-0732">Signal</keyword>
<name>A0A1E5G1Z4_9FIRM</name>
<keyword evidence="8" id="KW-1185">Reference proteome</keyword>
<feature type="chain" id="PRO_5038457964" description="peptidylprolyl isomerase" evidence="6">
    <location>
        <begin position="24"/>
        <end position="193"/>
    </location>
</feature>
<dbReference type="InterPro" id="IPR050245">
    <property type="entry name" value="PrsA_foldase"/>
</dbReference>
<dbReference type="SUPFAM" id="SSF109998">
    <property type="entry name" value="Triger factor/SurA peptide-binding domain-like"/>
    <property type="match status" value="1"/>
</dbReference>
<dbReference type="EC" id="5.2.1.8" evidence="2"/>
<dbReference type="Pfam" id="PF13624">
    <property type="entry name" value="SurA_N_3"/>
    <property type="match status" value="1"/>
</dbReference>
<evidence type="ECO:0000313" key="8">
    <source>
        <dbReference type="Proteomes" id="UP000094296"/>
    </source>
</evidence>
<comment type="catalytic activity">
    <reaction evidence="1">
        <text>[protein]-peptidylproline (omega=180) = [protein]-peptidylproline (omega=0)</text>
        <dbReference type="Rhea" id="RHEA:16237"/>
        <dbReference type="Rhea" id="RHEA-COMP:10747"/>
        <dbReference type="Rhea" id="RHEA-COMP:10748"/>
        <dbReference type="ChEBI" id="CHEBI:83833"/>
        <dbReference type="ChEBI" id="CHEBI:83834"/>
        <dbReference type="EC" id="5.2.1.8"/>
    </reaction>
</comment>
<dbReference type="PROSITE" id="PS51257">
    <property type="entry name" value="PROKAR_LIPOPROTEIN"/>
    <property type="match status" value="1"/>
</dbReference>
<sequence>MSRKLIIISTLLILSFLFVACSAQPEPTQETNEQVVAIVNGKEIKSDPQIEQHVLDNLIRMEVFRQEAEFKGYIVTEEEVNARIDRMANEFGSQRDLESALEANDMTMEMLRDSIADEMLINKYISQELPQPTVAEEEVRTLYEQYRAMQIIDQPFEDIRERLENEIRQQMLEQEIGVIIERLMDESSIEILI</sequence>
<dbReference type="GO" id="GO:0003755">
    <property type="term" value="F:peptidyl-prolyl cis-trans isomerase activity"/>
    <property type="evidence" value="ECO:0007669"/>
    <property type="project" value="UniProtKB-KW"/>
</dbReference>
<evidence type="ECO:0000256" key="2">
    <source>
        <dbReference type="ARBA" id="ARBA00013194"/>
    </source>
</evidence>
<accession>A0A1E5G1Z4</accession>
<evidence type="ECO:0000256" key="6">
    <source>
        <dbReference type="SAM" id="SignalP"/>
    </source>
</evidence>
<dbReference type="PANTHER" id="PTHR47245">
    <property type="entry name" value="PEPTIDYLPROLYL ISOMERASE"/>
    <property type="match status" value="1"/>
</dbReference>
<dbReference type="InterPro" id="IPR027304">
    <property type="entry name" value="Trigger_fact/SurA_dom_sf"/>
</dbReference>
<comment type="caution">
    <text evidence="7">The sequence shown here is derived from an EMBL/GenBank/DDBJ whole genome shotgun (WGS) entry which is preliminary data.</text>
</comment>